<gene>
    <name evidence="1" type="ORF">GCM10022247_54570</name>
</gene>
<evidence type="ECO:0000313" key="2">
    <source>
        <dbReference type="Proteomes" id="UP001501747"/>
    </source>
</evidence>
<sequence>MIIKGEMAVMLGVLGFRKGDNRILDAIVLVGPKMEIDEFDDGATYYVFPASGTDLLFEDGVLVAVLVEARNYPRPEALVEGLPITATRTEVLALMGKPERTGPTFDRYEVNGHYLHFEFDAGRISRLTALLEPV</sequence>
<dbReference type="RefSeq" id="WP_344880511.1">
    <property type="nucleotide sequence ID" value="NZ_BAABAL010000018.1"/>
</dbReference>
<dbReference type="Proteomes" id="UP001501747">
    <property type="component" value="Unassembled WGS sequence"/>
</dbReference>
<proteinExistence type="predicted"/>
<organism evidence="1 2">
    <name type="scientific">Allokutzneria multivorans</name>
    <dbReference type="NCBI Taxonomy" id="1142134"/>
    <lineage>
        <taxon>Bacteria</taxon>
        <taxon>Bacillati</taxon>
        <taxon>Actinomycetota</taxon>
        <taxon>Actinomycetes</taxon>
        <taxon>Pseudonocardiales</taxon>
        <taxon>Pseudonocardiaceae</taxon>
        <taxon>Allokutzneria</taxon>
    </lineage>
</organism>
<dbReference type="EMBL" id="BAABAL010000018">
    <property type="protein sequence ID" value="GAA4023327.1"/>
    <property type="molecule type" value="Genomic_DNA"/>
</dbReference>
<comment type="caution">
    <text evidence="1">The sequence shown here is derived from an EMBL/GenBank/DDBJ whole genome shotgun (WGS) entry which is preliminary data.</text>
</comment>
<evidence type="ECO:0000313" key="1">
    <source>
        <dbReference type="EMBL" id="GAA4023327.1"/>
    </source>
</evidence>
<keyword evidence="2" id="KW-1185">Reference proteome</keyword>
<accession>A0ABP7TA60</accession>
<protein>
    <submittedName>
        <fullName evidence="1">Uncharacterized protein</fullName>
    </submittedName>
</protein>
<reference evidence="2" key="1">
    <citation type="journal article" date="2019" name="Int. J. Syst. Evol. Microbiol.">
        <title>The Global Catalogue of Microorganisms (GCM) 10K type strain sequencing project: providing services to taxonomists for standard genome sequencing and annotation.</title>
        <authorList>
            <consortium name="The Broad Institute Genomics Platform"/>
            <consortium name="The Broad Institute Genome Sequencing Center for Infectious Disease"/>
            <person name="Wu L."/>
            <person name="Ma J."/>
        </authorList>
    </citation>
    <scope>NUCLEOTIDE SEQUENCE [LARGE SCALE GENOMIC DNA]</scope>
    <source>
        <strain evidence="2">JCM 17342</strain>
    </source>
</reference>
<name>A0ABP7TA60_9PSEU</name>